<keyword evidence="2" id="KW-1185">Reference proteome</keyword>
<dbReference type="Proteomes" id="UP000828941">
    <property type="component" value="Chromosome 7"/>
</dbReference>
<dbReference type="EMBL" id="CM039432">
    <property type="protein sequence ID" value="KAI4333935.1"/>
    <property type="molecule type" value="Genomic_DNA"/>
</dbReference>
<gene>
    <name evidence="1" type="ORF">L6164_018684</name>
</gene>
<evidence type="ECO:0000313" key="1">
    <source>
        <dbReference type="EMBL" id="KAI4333935.1"/>
    </source>
</evidence>
<organism evidence="1 2">
    <name type="scientific">Bauhinia variegata</name>
    <name type="common">Purple orchid tree</name>
    <name type="synonym">Phanera variegata</name>
    <dbReference type="NCBI Taxonomy" id="167791"/>
    <lineage>
        <taxon>Eukaryota</taxon>
        <taxon>Viridiplantae</taxon>
        <taxon>Streptophyta</taxon>
        <taxon>Embryophyta</taxon>
        <taxon>Tracheophyta</taxon>
        <taxon>Spermatophyta</taxon>
        <taxon>Magnoliopsida</taxon>
        <taxon>eudicotyledons</taxon>
        <taxon>Gunneridae</taxon>
        <taxon>Pentapetalae</taxon>
        <taxon>rosids</taxon>
        <taxon>fabids</taxon>
        <taxon>Fabales</taxon>
        <taxon>Fabaceae</taxon>
        <taxon>Cercidoideae</taxon>
        <taxon>Cercideae</taxon>
        <taxon>Bauhiniinae</taxon>
        <taxon>Bauhinia</taxon>
    </lineage>
</organism>
<sequence length="460" mass="51714">MVSAKWVGIIVHCTSRISIYLFHRNAHPEKERERERLEEKKEMEKGLKKWHFRGNEELLAVSSISMRGYLHILRESLNKQDERACINLSHGDPSAFPSFQTSIIAEDAVVDALRSRKYNSYSQSVGILPARRAVAEYLERELPYNLSAEDVYLTIGCKQAIEYILAALARPNANILLSKPGYPDYDVKAANYHLQVRHFDLLPEKGWEVDLEAVEALADENTVAMVIVNPGNPCGNVYTHQHLKKVAETARKLGIMVIADEVYGHLSFGPNPFVPMGAFASIAPVVTLGSISKRWIVPGWRLGWLVINDPNNILAKTGVVDCVKACSTLSSEPATFVQGAIPEIFEKTNEDFFSKTKDLLRHTAGICYDRIKEIPSFICPYKPEGAMSFMVKLNLSVLEGIHDDMEFCTKLANEENIMILPGRAVGLKNWLRVTFALEPSTLEEGLARVKSFCRRHTKKL</sequence>
<comment type="caution">
    <text evidence="1">The sequence shown here is derived from an EMBL/GenBank/DDBJ whole genome shotgun (WGS) entry which is preliminary data.</text>
</comment>
<protein>
    <submittedName>
        <fullName evidence="1">Uncharacterized protein</fullName>
    </submittedName>
</protein>
<accession>A0ACB9NGT8</accession>
<proteinExistence type="predicted"/>
<name>A0ACB9NGT8_BAUVA</name>
<reference evidence="1 2" key="1">
    <citation type="journal article" date="2022" name="DNA Res.">
        <title>Chromosomal-level genome assembly of the orchid tree Bauhinia variegata (Leguminosae; Cercidoideae) supports the allotetraploid origin hypothesis of Bauhinia.</title>
        <authorList>
            <person name="Zhong Y."/>
            <person name="Chen Y."/>
            <person name="Zheng D."/>
            <person name="Pang J."/>
            <person name="Liu Y."/>
            <person name="Luo S."/>
            <person name="Meng S."/>
            <person name="Qian L."/>
            <person name="Wei D."/>
            <person name="Dai S."/>
            <person name="Zhou R."/>
        </authorList>
    </citation>
    <scope>NUCLEOTIDE SEQUENCE [LARGE SCALE GENOMIC DNA]</scope>
    <source>
        <strain evidence="1">BV-YZ2020</strain>
    </source>
</reference>
<evidence type="ECO:0000313" key="2">
    <source>
        <dbReference type="Proteomes" id="UP000828941"/>
    </source>
</evidence>